<keyword evidence="3" id="KW-1185">Reference proteome</keyword>
<dbReference type="OrthoDB" id="530270at2"/>
<accession>A0A401IKN1</accession>
<evidence type="ECO:0000313" key="3">
    <source>
        <dbReference type="Proteomes" id="UP000287247"/>
    </source>
</evidence>
<proteinExistence type="predicted"/>
<keyword evidence="1" id="KW-1133">Transmembrane helix</keyword>
<keyword evidence="1" id="KW-0812">Transmembrane</keyword>
<organism evidence="2 3">
    <name type="scientific">Aphanothece sacrum FPU1</name>
    <dbReference type="NCBI Taxonomy" id="1920663"/>
    <lineage>
        <taxon>Bacteria</taxon>
        <taxon>Bacillati</taxon>
        <taxon>Cyanobacteriota</taxon>
        <taxon>Cyanophyceae</taxon>
        <taxon>Oscillatoriophycideae</taxon>
        <taxon>Chroococcales</taxon>
        <taxon>Aphanothecaceae</taxon>
        <taxon>Aphanothece</taxon>
    </lineage>
</organism>
<dbReference type="AlphaFoldDB" id="A0A401IKN1"/>
<feature type="transmembrane region" description="Helical" evidence="1">
    <location>
        <begin position="39"/>
        <end position="58"/>
    </location>
</feature>
<evidence type="ECO:0000313" key="2">
    <source>
        <dbReference type="EMBL" id="GBF81721.1"/>
    </source>
</evidence>
<feature type="transmembrane region" description="Helical" evidence="1">
    <location>
        <begin position="12"/>
        <end position="32"/>
    </location>
</feature>
<evidence type="ECO:0000256" key="1">
    <source>
        <dbReference type="SAM" id="Phobius"/>
    </source>
</evidence>
<sequence>MILFWRRAFHLPQTYLLIIGAILGYISFIVVLGIRPFPIIIGGLIVLGMIGIWFQQLWQFQSNIRANLLEIDSFVNELNKIEQNLGHKSSLPEWQQVLKWAKESQIFAHRISTKESILTPDLLETLYSILGLLSQVVQAILALEQIQTETYRTLTKKHLQTSCNRLQETHHQLQHLHDQVVVSSLDTFTIKAGLPYHLRGIIADNQTVIETIIQDAAKGESV</sequence>
<name>A0A401IKN1_APHSA</name>
<keyword evidence="1" id="KW-0472">Membrane</keyword>
<reference evidence="3" key="1">
    <citation type="submission" date="2017-05" db="EMBL/GenBank/DDBJ databases">
        <title>Physiological properties and genetic analysis related to exopolysaccharide production of fresh-water unicellular cyanobacterium Aphanothece sacrum, Suizenji Nori, that has been cultured as a food source in Japan.</title>
        <authorList>
            <person name="Kanesaki Y."/>
            <person name="Yoshikawa S."/>
            <person name="Ohki K."/>
        </authorList>
    </citation>
    <scope>NUCLEOTIDE SEQUENCE [LARGE SCALE GENOMIC DNA]</scope>
    <source>
        <strain evidence="3">FPU1</strain>
    </source>
</reference>
<dbReference type="RefSeq" id="WP_124974511.1">
    <property type="nucleotide sequence ID" value="NZ_BDQK01000013.1"/>
</dbReference>
<comment type="caution">
    <text evidence="2">The sequence shown here is derived from an EMBL/GenBank/DDBJ whole genome shotgun (WGS) entry which is preliminary data.</text>
</comment>
<protein>
    <submittedName>
        <fullName evidence="2">Uncharacterized protein</fullName>
    </submittedName>
</protein>
<dbReference type="EMBL" id="BDQK01000013">
    <property type="protein sequence ID" value="GBF81721.1"/>
    <property type="molecule type" value="Genomic_DNA"/>
</dbReference>
<dbReference type="Proteomes" id="UP000287247">
    <property type="component" value="Unassembled WGS sequence"/>
</dbReference>
<gene>
    <name evidence="2" type="ORF">AsFPU1_3141</name>
</gene>